<protein>
    <submittedName>
        <fullName evidence="6">TetR family transcriptional regulator</fullName>
    </submittedName>
</protein>
<accession>A0A4Z0M661</accession>
<dbReference type="PROSITE" id="PS50977">
    <property type="entry name" value="HTH_TETR_2"/>
    <property type="match status" value="1"/>
</dbReference>
<evidence type="ECO:0000256" key="1">
    <source>
        <dbReference type="ARBA" id="ARBA00023015"/>
    </source>
</evidence>
<evidence type="ECO:0000256" key="3">
    <source>
        <dbReference type="ARBA" id="ARBA00023163"/>
    </source>
</evidence>
<dbReference type="PANTHER" id="PTHR30055:SF234">
    <property type="entry name" value="HTH-TYPE TRANSCRIPTIONAL REGULATOR BETI"/>
    <property type="match status" value="1"/>
</dbReference>
<evidence type="ECO:0000313" key="6">
    <source>
        <dbReference type="EMBL" id="TGD74795.1"/>
    </source>
</evidence>
<name>A0A4Z0M661_9GAMM</name>
<dbReference type="InterPro" id="IPR009057">
    <property type="entry name" value="Homeodomain-like_sf"/>
</dbReference>
<gene>
    <name evidence="6" type="ORF">E4634_06235</name>
</gene>
<keyword evidence="3" id="KW-0804">Transcription</keyword>
<organism evidence="6 7">
    <name type="scientific">Mangrovimicrobium sediminis</name>
    <dbReference type="NCBI Taxonomy" id="2562682"/>
    <lineage>
        <taxon>Bacteria</taxon>
        <taxon>Pseudomonadati</taxon>
        <taxon>Pseudomonadota</taxon>
        <taxon>Gammaproteobacteria</taxon>
        <taxon>Cellvibrionales</taxon>
        <taxon>Halieaceae</taxon>
        <taxon>Mangrovimicrobium</taxon>
    </lineage>
</organism>
<dbReference type="PRINTS" id="PR00455">
    <property type="entry name" value="HTHTETR"/>
</dbReference>
<dbReference type="InterPro" id="IPR001647">
    <property type="entry name" value="HTH_TetR"/>
</dbReference>
<keyword evidence="7" id="KW-1185">Reference proteome</keyword>
<dbReference type="SUPFAM" id="SSF46689">
    <property type="entry name" value="Homeodomain-like"/>
    <property type="match status" value="1"/>
</dbReference>
<dbReference type="GO" id="GO:0000976">
    <property type="term" value="F:transcription cis-regulatory region binding"/>
    <property type="evidence" value="ECO:0007669"/>
    <property type="project" value="TreeGrafter"/>
</dbReference>
<feature type="domain" description="HTH tetR-type" evidence="5">
    <location>
        <begin position="12"/>
        <end position="72"/>
    </location>
</feature>
<evidence type="ECO:0000256" key="4">
    <source>
        <dbReference type="PROSITE-ProRule" id="PRU00335"/>
    </source>
</evidence>
<dbReference type="RefSeq" id="WP_135441896.1">
    <property type="nucleotide sequence ID" value="NZ_SRLE01000005.1"/>
</dbReference>
<dbReference type="EMBL" id="SRLE01000005">
    <property type="protein sequence ID" value="TGD74795.1"/>
    <property type="molecule type" value="Genomic_DNA"/>
</dbReference>
<sequence>MTSDLPSSVFLSPTKTRILNAALDLFCDHGVAGTSLQMIAEAVGVTKAAIYHQFPAKDDILQATGQLIFDTISSIIDHADAQPTAAGARAVMIEDLIDLAASHRRIAAFIQRDPVIVRLLEEDETLHQMFRRLNAIMLDGDYSDGAKVALGMLLTAIGCGVRHPLLRNVDDETLREHMRAAARGLEQQLGTG</sequence>
<keyword evidence="1" id="KW-0805">Transcription regulation</keyword>
<evidence type="ECO:0000313" key="7">
    <source>
        <dbReference type="Proteomes" id="UP000298050"/>
    </source>
</evidence>
<comment type="caution">
    <text evidence="6">The sequence shown here is derived from an EMBL/GenBank/DDBJ whole genome shotgun (WGS) entry which is preliminary data.</text>
</comment>
<keyword evidence="2 4" id="KW-0238">DNA-binding</keyword>
<proteinExistence type="predicted"/>
<dbReference type="OrthoDB" id="9798857at2"/>
<dbReference type="Pfam" id="PF00440">
    <property type="entry name" value="TetR_N"/>
    <property type="match status" value="1"/>
</dbReference>
<dbReference type="GO" id="GO:0003700">
    <property type="term" value="F:DNA-binding transcription factor activity"/>
    <property type="evidence" value="ECO:0007669"/>
    <property type="project" value="TreeGrafter"/>
</dbReference>
<dbReference type="Proteomes" id="UP000298050">
    <property type="component" value="Unassembled WGS sequence"/>
</dbReference>
<dbReference type="PANTHER" id="PTHR30055">
    <property type="entry name" value="HTH-TYPE TRANSCRIPTIONAL REGULATOR RUTR"/>
    <property type="match status" value="1"/>
</dbReference>
<reference evidence="6 7" key="1">
    <citation type="submission" date="2019-04" db="EMBL/GenBank/DDBJ databases">
        <title>Taxonomy of novel Haliea sp. from mangrove soil of West Coast of India.</title>
        <authorList>
            <person name="Verma A."/>
            <person name="Kumar P."/>
            <person name="Krishnamurthi S."/>
        </authorList>
    </citation>
    <scope>NUCLEOTIDE SEQUENCE [LARGE SCALE GENOMIC DNA]</scope>
    <source>
        <strain evidence="6 7">SAOS-164</strain>
    </source>
</reference>
<dbReference type="Gene3D" id="1.10.357.10">
    <property type="entry name" value="Tetracycline Repressor, domain 2"/>
    <property type="match status" value="1"/>
</dbReference>
<feature type="DNA-binding region" description="H-T-H motif" evidence="4">
    <location>
        <begin position="35"/>
        <end position="54"/>
    </location>
</feature>
<evidence type="ECO:0000259" key="5">
    <source>
        <dbReference type="PROSITE" id="PS50977"/>
    </source>
</evidence>
<dbReference type="InterPro" id="IPR050109">
    <property type="entry name" value="HTH-type_TetR-like_transc_reg"/>
</dbReference>
<dbReference type="AlphaFoldDB" id="A0A4Z0M661"/>
<evidence type="ECO:0000256" key="2">
    <source>
        <dbReference type="ARBA" id="ARBA00023125"/>
    </source>
</evidence>